<protein>
    <submittedName>
        <fullName evidence="2">Uncharacterized protein</fullName>
    </submittedName>
</protein>
<dbReference type="EMBL" id="GG657448">
    <property type="protein sequence ID" value="OAT03933.1"/>
    <property type="molecule type" value="Genomic_DNA"/>
</dbReference>
<evidence type="ECO:0000256" key="1">
    <source>
        <dbReference type="SAM" id="Phobius"/>
    </source>
</evidence>
<reference evidence="3" key="1">
    <citation type="journal article" date="2015" name="PLoS Genet.">
        <title>The dynamic genome and transcriptome of the human fungal pathogen Blastomyces and close relative Emmonsia.</title>
        <authorList>
            <person name="Munoz J.F."/>
            <person name="Gauthier G.M."/>
            <person name="Desjardins C.A."/>
            <person name="Gallo J.E."/>
            <person name="Holder J."/>
            <person name="Sullivan T.D."/>
            <person name="Marty A.J."/>
            <person name="Carmen J.C."/>
            <person name="Chen Z."/>
            <person name="Ding L."/>
            <person name="Gujja S."/>
            <person name="Magrini V."/>
            <person name="Misas E."/>
            <person name="Mitreva M."/>
            <person name="Priest M."/>
            <person name="Saif S."/>
            <person name="Whiston E.A."/>
            <person name="Young S."/>
            <person name="Zeng Q."/>
            <person name="Goldman W.E."/>
            <person name="Mardis E.R."/>
            <person name="Taylor J.W."/>
            <person name="McEwen J.G."/>
            <person name="Clay O.K."/>
            <person name="Klein B.S."/>
            <person name="Cuomo C.A."/>
        </authorList>
    </citation>
    <scope>NUCLEOTIDE SEQUENCE [LARGE SCALE GENOMIC DNA]</scope>
    <source>
        <strain evidence="3">SLH14081</strain>
    </source>
</reference>
<dbReference type="AlphaFoldDB" id="A0A179U884"/>
<dbReference type="KEGG" id="bgh:BDBG_00585"/>
<keyword evidence="3" id="KW-1185">Reference proteome</keyword>
<keyword evidence="1" id="KW-0812">Transmembrane</keyword>
<evidence type="ECO:0000313" key="3">
    <source>
        <dbReference type="Proteomes" id="UP000002038"/>
    </source>
</evidence>
<evidence type="ECO:0000313" key="2">
    <source>
        <dbReference type="EMBL" id="OAT03933.1"/>
    </source>
</evidence>
<gene>
    <name evidence="2" type="ORF">BDBG_00585</name>
</gene>
<dbReference type="GeneID" id="42527972"/>
<dbReference type="VEuPathDB" id="FungiDB:BDBG_00585"/>
<dbReference type="Proteomes" id="UP000002038">
    <property type="component" value="Unassembled WGS sequence"/>
</dbReference>
<name>A0A179U884_BLAGS</name>
<sequence>MASWPGHVRFYSWEGNFIYVFYSLGLLYGLACLPALNVGRVERGEKWPPGLKSHFVEVALRLTVYTSRQARGPGPSCTILHQYMTGCAVHEGSLMPVDDCE</sequence>
<keyword evidence="1" id="KW-1133">Transmembrane helix</keyword>
<keyword evidence="1" id="KW-0472">Membrane</keyword>
<proteinExistence type="predicted"/>
<feature type="transmembrane region" description="Helical" evidence="1">
    <location>
        <begin position="17"/>
        <end position="36"/>
    </location>
</feature>
<dbReference type="RefSeq" id="XP_031575897.1">
    <property type="nucleotide sequence ID" value="XM_031719952.1"/>
</dbReference>
<accession>A0A179U884</accession>
<organism evidence="2 3">
    <name type="scientific">Blastomyces gilchristii (strain SLH14081)</name>
    <name type="common">Blastomyces dermatitidis</name>
    <dbReference type="NCBI Taxonomy" id="559298"/>
    <lineage>
        <taxon>Eukaryota</taxon>
        <taxon>Fungi</taxon>
        <taxon>Dikarya</taxon>
        <taxon>Ascomycota</taxon>
        <taxon>Pezizomycotina</taxon>
        <taxon>Eurotiomycetes</taxon>
        <taxon>Eurotiomycetidae</taxon>
        <taxon>Onygenales</taxon>
        <taxon>Ajellomycetaceae</taxon>
        <taxon>Blastomyces</taxon>
    </lineage>
</organism>